<organism evidence="1 2">
    <name type="scientific">Streptomonospora alba</name>
    <dbReference type="NCBI Taxonomy" id="183763"/>
    <lineage>
        <taxon>Bacteria</taxon>
        <taxon>Bacillati</taxon>
        <taxon>Actinomycetota</taxon>
        <taxon>Actinomycetes</taxon>
        <taxon>Streptosporangiales</taxon>
        <taxon>Nocardiopsidaceae</taxon>
        <taxon>Streptomonospora</taxon>
    </lineage>
</organism>
<dbReference type="EMBL" id="JROO01000003">
    <property type="protein sequence ID" value="KII00473.1"/>
    <property type="molecule type" value="Genomic_DNA"/>
</dbReference>
<evidence type="ECO:0000313" key="1">
    <source>
        <dbReference type="EMBL" id="KII00473.1"/>
    </source>
</evidence>
<name>A0A0C2JU61_9ACTN</name>
<proteinExistence type="predicted"/>
<accession>A0A0C2JU61</accession>
<dbReference type="Proteomes" id="UP000031675">
    <property type="component" value="Unassembled WGS sequence"/>
</dbReference>
<reference evidence="2" key="1">
    <citation type="journal article" date="2015" name="Chem. Biol.">
        <title>Structure, bioactivity, and resistance mechanism of streptomonomicin, an unusual lasso Peptide from an understudied halophilic actinomycete.</title>
        <authorList>
            <person name="Metelev M."/>
            <person name="Tietz J.I."/>
            <person name="Melby J.O."/>
            <person name="Blair P.M."/>
            <person name="Zhu L."/>
            <person name="Livnat I."/>
            <person name="Severinov K."/>
            <person name="Mitchell D.A."/>
        </authorList>
    </citation>
    <scope>NUCLEOTIDE SEQUENCE [LARGE SCALE GENOMIC DNA]</scope>
    <source>
        <strain evidence="2">YIM 90003</strain>
    </source>
</reference>
<evidence type="ECO:0008006" key="3">
    <source>
        <dbReference type="Google" id="ProtNLM"/>
    </source>
</evidence>
<sequence length="281" mass="31544">MEIPAYDRAETGCADLTSFSLKETKADQVSVLFGADGRRLMAIISEVQAKPDDEKAYTWPLYTSIVRERLRCPVHLLALCPDRRTAEWARKPIGERSGSLAFQASGLGPDNMPVIADPARAQQLPELSVLSTVLHVNHAENPAVLDAVQAALDVLPEKRREDYYDYIWWKLNEPARQLWETMMQAEKYEWQGTYRRKIEENEARGFARGVARGVAQGIAQGIAQGVAEAKAEDILRLLDSHGVDLSDGQRETIKTCTDIDRLDTWFDRALKATTARDVFTP</sequence>
<gene>
    <name evidence="1" type="ORF">LP52_01195</name>
</gene>
<evidence type="ECO:0000313" key="2">
    <source>
        <dbReference type="Proteomes" id="UP000031675"/>
    </source>
</evidence>
<dbReference type="STRING" id="183763.LP52_01195"/>
<dbReference type="PANTHER" id="PTHR34613">
    <property type="entry name" value="SLL0800 PROTEIN"/>
    <property type="match status" value="1"/>
</dbReference>
<comment type="caution">
    <text evidence="1">The sequence shown here is derived from an EMBL/GenBank/DDBJ whole genome shotgun (WGS) entry which is preliminary data.</text>
</comment>
<dbReference type="AlphaFoldDB" id="A0A0C2JU61"/>
<dbReference type="PANTHER" id="PTHR34613:SF1">
    <property type="entry name" value="SLL6017 PROTEIN"/>
    <property type="match status" value="1"/>
</dbReference>
<protein>
    <recommendedName>
        <fullName evidence="3">Transposase (putative) YhgA-like domain-containing protein</fullName>
    </recommendedName>
</protein>
<keyword evidence="2" id="KW-1185">Reference proteome</keyword>